<gene>
    <name evidence="3" type="ORF">B0H67DRAFT_239948</name>
</gene>
<evidence type="ECO:0000313" key="4">
    <source>
        <dbReference type="Proteomes" id="UP001172102"/>
    </source>
</evidence>
<dbReference type="PANTHER" id="PTHR37543:SF1">
    <property type="entry name" value="CCCH ZINC FINGER DNA BINDING PROTEIN (AFU_ORTHOLOGUE AFUA_5G12760)"/>
    <property type="match status" value="1"/>
</dbReference>
<organism evidence="3 4">
    <name type="scientific">Lasiosphaeris hirsuta</name>
    <dbReference type="NCBI Taxonomy" id="260670"/>
    <lineage>
        <taxon>Eukaryota</taxon>
        <taxon>Fungi</taxon>
        <taxon>Dikarya</taxon>
        <taxon>Ascomycota</taxon>
        <taxon>Pezizomycotina</taxon>
        <taxon>Sordariomycetes</taxon>
        <taxon>Sordariomycetidae</taxon>
        <taxon>Sordariales</taxon>
        <taxon>Lasiosphaeriaceae</taxon>
        <taxon>Lasiosphaeris</taxon>
    </lineage>
</organism>
<keyword evidence="4" id="KW-1185">Reference proteome</keyword>
<comment type="caution">
    <text evidence="3">The sequence shown here is derived from an EMBL/GenBank/DDBJ whole genome shotgun (WGS) entry which is preliminary data.</text>
</comment>
<feature type="signal peptide" evidence="1">
    <location>
        <begin position="1"/>
        <end position="17"/>
    </location>
</feature>
<dbReference type="EMBL" id="JAUKUA010000004">
    <property type="protein sequence ID" value="KAK0715432.1"/>
    <property type="molecule type" value="Genomic_DNA"/>
</dbReference>
<feature type="chain" id="PRO_5041376751" description="DUF7923 domain-containing protein" evidence="1">
    <location>
        <begin position="18"/>
        <end position="371"/>
    </location>
</feature>
<feature type="non-terminal residue" evidence="3">
    <location>
        <position position="1"/>
    </location>
</feature>
<evidence type="ECO:0000313" key="3">
    <source>
        <dbReference type="EMBL" id="KAK0715432.1"/>
    </source>
</evidence>
<accession>A0AA40DVV9</accession>
<keyword evidence="1" id="KW-0732">Signal</keyword>
<dbReference type="Proteomes" id="UP001172102">
    <property type="component" value="Unassembled WGS sequence"/>
</dbReference>
<proteinExistence type="predicted"/>
<dbReference type="Pfam" id="PF25540">
    <property type="entry name" value="DUF7923"/>
    <property type="match status" value="1"/>
</dbReference>
<name>A0AA40DVV9_9PEZI</name>
<sequence length="371" mass="41701">MAFFSSFFFFWACSTRCHPNFFHFPVSHILCHRLWVCGLCRVQHAVQEVSTMSLRADTLDDIPGFPGDFDDFVGDFQRQNELNLARMKAFHDRLFNLSKLYSDVRRDLERERIAGRHAQQHAEELEQKFRYLEESTARSAFALVLIDADADAYLFDEKYYEDPTEGGERAAVDLRAAVRAYLQSVDASLAGLPIIVKAFASGEGLAYLLSKAGMTSRADSQDMVSRFTRGFSQADDMVDFVLVGKGKDRADHKLMGAFRQFAESPSCRRVLLAGCHDNGYVRMLEKYAHHNRTVADKVTLVKSFQTGSEFASLRFASTTMETVFRNRPLQVYGGPPMTPLATPSTTPVTSPMTPVLGAQYVPIPILGRMTP</sequence>
<dbReference type="PANTHER" id="PTHR37543">
    <property type="entry name" value="CCCH ZINC FINGER DNA BINDING PROTEIN (AFU_ORTHOLOGUE AFUA_5G12760)"/>
    <property type="match status" value="1"/>
</dbReference>
<dbReference type="AlphaFoldDB" id="A0AA40DVV9"/>
<feature type="domain" description="DUF7923" evidence="2">
    <location>
        <begin position="138"/>
        <end position="324"/>
    </location>
</feature>
<reference evidence="3" key="1">
    <citation type="submission" date="2023-06" db="EMBL/GenBank/DDBJ databases">
        <title>Genome-scale phylogeny and comparative genomics of the fungal order Sordariales.</title>
        <authorList>
            <consortium name="Lawrence Berkeley National Laboratory"/>
            <person name="Hensen N."/>
            <person name="Bonometti L."/>
            <person name="Westerberg I."/>
            <person name="Brannstrom I.O."/>
            <person name="Guillou S."/>
            <person name="Cros-Aarteil S."/>
            <person name="Calhoun S."/>
            <person name="Haridas S."/>
            <person name="Kuo A."/>
            <person name="Mondo S."/>
            <person name="Pangilinan J."/>
            <person name="Riley R."/>
            <person name="Labutti K."/>
            <person name="Andreopoulos B."/>
            <person name="Lipzen A."/>
            <person name="Chen C."/>
            <person name="Yanf M."/>
            <person name="Daum C."/>
            <person name="Ng V."/>
            <person name="Clum A."/>
            <person name="Steindorff A."/>
            <person name="Ohm R."/>
            <person name="Martin F."/>
            <person name="Silar P."/>
            <person name="Natvig D."/>
            <person name="Lalanne C."/>
            <person name="Gautier V."/>
            <person name="Ament-Velasquez S.L."/>
            <person name="Kruys A."/>
            <person name="Hutchinson M.I."/>
            <person name="Powell A.J."/>
            <person name="Barry K."/>
            <person name="Miller A.N."/>
            <person name="Grigoriev I.V."/>
            <person name="Debuchy R."/>
            <person name="Gladieux P."/>
            <person name="Thoren M.H."/>
            <person name="Johannesson H."/>
        </authorList>
    </citation>
    <scope>NUCLEOTIDE SEQUENCE</scope>
    <source>
        <strain evidence="3">SMH4607-1</strain>
    </source>
</reference>
<dbReference type="InterPro" id="IPR057683">
    <property type="entry name" value="DUF7923"/>
</dbReference>
<evidence type="ECO:0000256" key="1">
    <source>
        <dbReference type="SAM" id="SignalP"/>
    </source>
</evidence>
<protein>
    <recommendedName>
        <fullName evidence="2">DUF7923 domain-containing protein</fullName>
    </recommendedName>
</protein>
<evidence type="ECO:0000259" key="2">
    <source>
        <dbReference type="Pfam" id="PF25540"/>
    </source>
</evidence>